<protein>
    <submittedName>
        <fullName evidence="3">DUF2807 domain-containing protein</fullName>
    </submittedName>
</protein>
<sequence length="348" mass="39145">MTIARPMRMVSILSQDRILFRRTYRFRITKKNSITKILDITKPIPLGWVFCLRSFVQQLLSVIVISLRTLNRTLVKNLVIILLLMCHVTLLAQRKPKIKGSRIVTEVNQELPAFNAIQLNDNLDIVLKKSFGSGYKIVADDNLVDILKFKVEDSTLVISSFYDVTAKKQFDITINYTELRAITVKEGSIVSNDIISSDELFVDAFANAKLDIKANAAVMDINMEDMSKGDFNVDVDSLNIGLNKRAEAYVYSVNEVSVVDVEGNGSLMFEGTSDRMEIGLTGNSKYKGEKMEAGTIKARLENAANARLYSYRDLELSAKGNSRIYLYGNPKITVLEFLDTAQLIKKVE</sequence>
<evidence type="ECO:0000256" key="1">
    <source>
        <dbReference type="SAM" id="Phobius"/>
    </source>
</evidence>
<evidence type="ECO:0000313" key="4">
    <source>
        <dbReference type="Proteomes" id="UP000321456"/>
    </source>
</evidence>
<organism evidence="3 4">
    <name type="scientific">Flagellimonas hymeniacidonis</name>
    <dbReference type="NCBI Taxonomy" id="2603628"/>
    <lineage>
        <taxon>Bacteria</taxon>
        <taxon>Pseudomonadati</taxon>
        <taxon>Bacteroidota</taxon>
        <taxon>Flavobacteriia</taxon>
        <taxon>Flavobacteriales</taxon>
        <taxon>Flavobacteriaceae</taxon>
        <taxon>Flagellimonas</taxon>
    </lineage>
</organism>
<accession>A0A5C8V6P0</accession>
<keyword evidence="1" id="KW-0472">Membrane</keyword>
<reference evidence="3 4" key="1">
    <citation type="submission" date="2019-08" db="EMBL/GenBank/DDBJ databases">
        <title>Professor.</title>
        <authorList>
            <person name="Park J.S."/>
        </authorList>
    </citation>
    <scope>NUCLEOTIDE SEQUENCE [LARGE SCALE GENOMIC DNA]</scope>
    <source>
        <strain evidence="3 4">176CP5-101</strain>
    </source>
</reference>
<dbReference type="AlphaFoldDB" id="A0A5C8V6P0"/>
<name>A0A5C8V6P0_9FLAO</name>
<dbReference type="Gene3D" id="2.160.20.120">
    <property type="match status" value="1"/>
</dbReference>
<keyword evidence="1" id="KW-0812">Transmembrane</keyword>
<feature type="transmembrane region" description="Helical" evidence="1">
    <location>
        <begin position="73"/>
        <end position="92"/>
    </location>
</feature>
<dbReference type="InterPro" id="IPR021255">
    <property type="entry name" value="DUF2807"/>
</dbReference>
<keyword evidence="1" id="KW-1133">Transmembrane helix</keyword>
<dbReference type="EMBL" id="VRUR01000001">
    <property type="protein sequence ID" value="TXN37076.1"/>
    <property type="molecule type" value="Genomic_DNA"/>
</dbReference>
<evidence type="ECO:0000259" key="2">
    <source>
        <dbReference type="Pfam" id="PF10988"/>
    </source>
</evidence>
<proteinExistence type="predicted"/>
<feature type="domain" description="Putative auto-transporter adhesin head GIN" evidence="2">
    <location>
        <begin position="113"/>
        <end position="330"/>
    </location>
</feature>
<evidence type="ECO:0000313" key="3">
    <source>
        <dbReference type="EMBL" id="TXN37076.1"/>
    </source>
</evidence>
<keyword evidence="4" id="KW-1185">Reference proteome</keyword>
<dbReference type="Proteomes" id="UP000321456">
    <property type="component" value="Unassembled WGS sequence"/>
</dbReference>
<dbReference type="Pfam" id="PF10988">
    <property type="entry name" value="DUF2807"/>
    <property type="match status" value="1"/>
</dbReference>
<gene>
    <name evidence="3" type="ORF">FVB32_01950</name>
</gene>
<comment type="caution">
    <text evidence="3">The sequence shown here is derived from an EMBL/GenBank/DDBJ whole genome shotgun (WGS) entry which is preliminary data.</text>
</comment>